<dbReference type="GO" id="GO:0009736">
    <property type="term" value="P:cytokinin-activated signaling pathway"/>
    <property type="evidence" value="ECO:0007669"/>
    <property type="project" value="UniProtKB-KW"/>
</dbReference>
<dbReference type="SUPFAM" id="SSF47226">
    <property type="entry name" value="Histidine-containing phosphotransfer domain, HPT domain"/>
    <property type="match status" value="1"/>
</dbReference>
<comment type="caution">
    <text evidence="8">The sequence shown here is derived from an EMBL/GenBank/DDBJ whole genome shotgun (WGS) entry which is preliminary data.</text>
</comment>
<proteinExistence type="predicted"/>
<dbReference type="PANTHER" id="PTHR28242:SF30">
    <property type="entry name" value="HISTIDINE-CONTAINING PHOSPHOTRANSFER PROTEIN 2"/>
    <property type="match status" value="1"/>
</dbReference>
<keyword evidence="5" id="KW-0597">Phosphoprotein</keyword>
<organism evidence="8 9">
    <name type="scientific">Tetracentron sinense</name>
    <name type="common">Spur-leaf</name>
    <dbReference type="NCBI Taxonomy" id="13715"/>
    <lineage>
        <taxon>Eukaryota</taxon>
        <taxon>Viridiplantae</taxon>
        <taxon>Streptophyta</taxon>
        <taxon>Embryophyta</taxon>
        <taxon>Tracheophyta</taxon>
        <taxon>Spermatophyta</taxon>
        <taxon>Magnoliopsida</taxon>
        <taxon>Trochodendrales</taxon>
        <taxon>Trochodendraceae</taxon>
        <taxon>Tetracentron</taxon>
    </lineage>
</organism>
<keyword evidence="9" id="KW-1185">Reference proteome</keyword>
<accession>A0A834Z922</accession>
<dbReference type="InterPro" id="IPR036641">
    <property type="entry name" value="HPT_dom_sf"/>
</dbReference>
<evidence type="ECO:0000256" key="6">
    <source>
        <dbReference type="RuleBase" id="RU369004"/>
    </source>
</evidence>
<dbReference type="PANTHER" id="PTHR28242">
    <property type="entry name" value="PHOSPHORELAY INTERMEDIATE PROTEIN YPD1"/>
    <property type="match status" value="1"/>
</dbReference>
<dbReference type="GO" id="GO:0043424">
    <property type="term" value="F:protein histidine kinase binding"/>
    <property type="evidence" value="ECO:0007669"/>
    <property type="project" value="UniProtKB-UniRule"/>
</dbReference>
<dbReference type="OMA" id="FCNDTER"/>
<evidence type="ECO:0000256" key="5">
    <source>
        <dbReference type="PROSITE-ProRule" id="PRU00110"/>
    </source>
</evidence>
<dbReference type="InterPro" id="IPR008207">
    <property type="entry name" value="Sig_transdc_His_kin_Hpt_dom"/>
</dbReference>
<evidence type="ECO:0000313" key="9">
    <source>
        <dbReference type="Proteomes" id="UP000655225"/>
    </source>
</evidence>
<evidence type="ECO:0000313" key="8">
    <source>
        <dbReference type="EMBL" id="KAF8403244.1"/>
    </source>
</evidence>
<dbReference type="Proteomes" id="UP000655225">
    <property type="component" value="Unassembled WGS sequence"/>
</dbReference>
<feature type="modified residue" description="Phosphohistidine" evidence="5">
    <location>
        <position position="79"/>
    </location>
</feature>
<gene>
    <name evidence="8" type="ORF">HHK36_011345</name>
</gene>
<dbReference type="InterPro" id="IPR045871">
    <property type="entry name" value="AHP1-5/YPD1"/>
</dbReference>
<dbReference type="AlphaFoldDB" id="A0A834Z922"/>
<dbReference type="PROSITE" id="PS50894">
    <property type="entry name" value="HPT"/>
    <property type="match status" value="1"/>
</dbReference>
<dbReference type="OrthoDB" id="1673781at2759"/>
<evidence type="ECO:0000256" key="3">
    <source>
        <dbReference type="ARBA" id="ARBA00023012"/>
    </source>
</evidence>
<dbReference type="GO" id="GO:0005634">
    <property type="term" value="C:nucleus"/>
    <property type="evidence" value="ECO:0007669"/>
    <property type="project" value="UniProtKB-SubCell"/>
</dbReference>
<name>A0A834Z922_TETSI</name>
<dbReference type="GO" id="GO:0000160">
    <property type="term" value="P:phosphorelay signal transduction system"/>
    <property type="evidence" value="ECO:0007669"/>
    <property type="project" value="UniProtKB-UniRule"/>
</dbReference>
<evidence type="ECO:0000256" key="4">
    <source>
        <dbReference type="ARBA" id="ARBA00023242"/>
    </source>
</evidence>
<comment type="function">
    <text evidence="6">Functions as a two-component phosphorelay mediators between cytokinin sensor histidine kinases and response regulators (B-type ARRs). Plays an important role in propagating cytokinin signal transduction.</text>
</comment>
<evidence type="ECO:0000259" key="7">
    <source>
        <dbReference type="PROSITE" id="PS50894"/>
    </source>
</evidence>
<evidence type="ECO:0000256" key="1">
    <source>
        <dbReference type="ARBA" id="ARBA00022490"/>
    </source>
</evidence>
<dbReference type="EMBL" id="JABCRI010000007">
    <property type="protein sequence ID" value="KAF8403244.1"/>
    <property type="molecule type" value="Genomic_DNA"/>
</dbReference>
<keyword evidence="2 6" id="KW-0932">Cytokinin signaling pathway</keyword>
<sequence length="147" mass="16732">MTLDALKAQLNGFVQSMHDEGLLDHNFDQVRALRDPNNPRFLPDLINGFCNDTERRINDLTGYLDQPTVDYHRIAEFVHQLKGSSSSIGAYHVYLACLDLDQAVDATYKEGCLLALNRIKHEFYHLHGKFQTIVQLENSILAYGARP</sequence>
<keyword evidence="3 6" id="KW-0902">Two-component regulatory system</keyword>
<evidence type="ECO:0000256" key="2">
    <source>
        <dbReference type="ARBA" id="ARBA00022864"/>
    </source>
</evidence>
<keyword evidence="1" id="KW-0963">Cytoplasm</keyword>
<comment type="subcellular location">
    <subcellularLocation>
        <location evidence="6">Cytoplasm</location>
        <location evidence="6">Cytosol</location>
    </subcellularLocation>
    <subcellularLocation>
        <location evidence="6">Nucleus</location>
    </subcellularLocation>
</comment>
<protein>
    <recommendedName>
        <fullName evidence="6">Histidine-containing phosphotransfer protein</fullName>
    </recommendedName>
</protein>
<dbReference type="GO" id="GO:0005829">
    <property type="term" value="C:cytosol"/>
    <property type="evidence" value="ECO:0007669"/>
    <property type="project" value="UniProtKB-SubCell"/>
</dbReference>
<feature type="domain" description="HPt" evidence="7">
    <location>
        <begin position="38"/>
        <end position="133"/>
    </location>
</feature>
<dbReference type="Gene3D" id="1.20.120.160">
    <property type="entry name" value="HPT domain"/>
    <property type="match status" value="1"/>
</dbReference>
<keyword evidence="4" id="KW-0539">Nucleus</keyword>
<dbReference type="Pfam" id="PF01627">
    <property type="entry name" value="Hpt"/>
    <property type="match status" value="1"/>
</dbReference>
<reference evidence="8 9" key="1">
    <citation type="submission" date="2020-04" db="EMBL/GenBank/DDBJ databases">
        <title>Plant Genome Project.</title>
        <authorList>
            <person name="Zhang R.-G."/>
        </authorList>
    </citation>
    <scope>NUCLEOTIDE SEQUENCE [LARGE SCALE GENOMIC DNA]</scope>
    <source>
        <strain evidence="8">YNK0</strain>
        <tissue evidence="8">Leaf</tissue>
    </source>
</reference>
<dbReference type="FunFam" id="1.20.120.160:FF:000001">
    <property type="entry name" value="Histidine-containing phosphotransfer protein 1"/>
    <property type="match status" value="1"/>
</dbReference>
<dbReference type="GO" id="GO:0009927">
    <property type="term" value="F:histidine phosphotransfer kinase activity"/>
    <property type="evidence" value="ECO:0007669"/>
    <property type="project" value="UniProtKB-UniRule"/>
</dbReference>
<comment type="domain">
    <text evidence="6">Histidine-containing phosphotransfer domain (HPt) contains an active histidine that mediates the phosphotransfer.</text>
</comment>